<organism evidence="2 3">
    <name type="scientific">Vigna unguiculata</name>
    <name type="common">Cowpea</name>
    <dbReference type="NCBI Taxonomy" id="3917"/>
    <lineage>
        <taxon>Eukaryota</taxon>
        <taxon>Viridiplantae</taxon>
        <taxon>Streptophyta</taxon>
        <taxon>Embryophyta</taxon>
        <taxon>Tracheophyta</taxon>
        <taxon>Spermatophyta</taxon>
        <taxon>Magnoliopsida</taxon>
        <taxon>eudicotyledons</taxon>
        <taxon>Gunneridae</taxon>
        <taxon>Pentapetalae</taxon>
        <taxon>rosids</taxon>
        <taxon>fabids</taxon>
        <taxon>Fabales</taxon>
        <taxon>Fabaceae</taxon>
        <taxon>Papilionoideae</taxon>
        <taxon>50 kb inversion clade</taxon>
        <taxon>NPAAA clade</taxon>
        <taxon>indigoferoid/millettioid clade</taxon>
        <taxon>Phaseoleae</taxon>
        <taxon>Vigna</taxon>
    </lineage>
</organism>
<keyword evidence="3" id="KW-1185">Reference proteome</keyword>
<feature type="compositionally biased region" description="Polar residues" evidence="1">
    <location>
        <begin position="15"/>
        <end position="27"/>
    </location>
</feature>
<proteinExistence type="predicted"/>
<sequence length="60" mass="6482">MKGLAQARGSLAQASSLCLGESSTSRDNGLCTFSPRRDSPRLGETLARSKLSWLPERLFA</sequence>
<evidence type="ECO:0000256" key="1">
    <source>
        <dbReference type="SAM" id="MobiDB-lite"/>
    </source>
</evidence>
<feature type="region of interest" description="Disordered" evidence="1">
    <location>
        <begin position="15"/>
        <end position="39"/>
    </location>
</feature>
<protein>
    <submittedName>
        <fullName evidence="2">Uncharacterized protein</fullName>
    </submittedName>
</protein>
<dbReference type="Proteomes" id="UP000501690">
    <property type="component" value="Linkage Group LG8"/>
</dbReference>
<evidence type="ECO:0000313" key="2">
    <source>
        <dbReference type="EMBL" id="QCE03457.1"/>
    </source>
</evidence>
<accession>A0A4D6MU94</accession>
<reference evidence="2 3" key="1">
    <citation type="submission" date="2019-04" db="EMBL/GenBank/DDBJ databases">
        <title>An improved genome assembly and genetic linkage map for asparagus bean, Vigna unguiculata ssp. sesquipedialis.</title>
        <authorList>
            <person name="Xia Q."/>
            <person name="Zhang R."/>
            <person name="Dong Y."/>
        </authorList>
    </citation>
    <scope>NUCLEOTIDE SEQUENCE [LARGE SCALE GENOMIC DNA]</scope>
    <source>
        <tissue evidence="2">Leaf</tissue>
    </source>
</reference>
<dbReference type="AlphaFoldDB" id="A0A4D6MU94"/>
<name>A0A4D6MU94_VIGUN</name>
<dbReference type="EMBL" id="CP039352">
    <property type="protein sequence ID" value="QCE03457.1"/>
    <property type="molecule type" value="Genomic_DNA"/>
</dbReference>
<gene>
    <name evidence="2" type="ORF">DEO72_LG8g1481</name>
</gene>
<evidence type="ECO:0000313" key="3">
    <source>
        <dbReference type="Proteomes" id="UP000501690"/>
    </source>
</evidence>